<dbReference type="EMBL" id="ML170158">
    <property type="protein sequence ID" value="TDL27745.1"/>
    <property type="molecule type" value="Genomic_DNA"/>
</dbReference>
<dbReference type="VEuPathDB" id="FungiDB:BD410DRAFT_781629"/>
<dbReference type="AlphaFoldDB" id="A0A4Y7QK00"/>
<proteinExistence type="predicted"/>
<evidence type="ECO:0000256" key="1">
    <source>
        <dbReference type="SAM" id="MobiDB-lite"/>
    </source>
</evidence>
<name>A0A4Y7QK00_9AGAM</name>
<feature type="region of interest" description="Disordered" evidence="1">
    <location>
        <begin position="431"/>
        <end position="521"/>
    </location>
</feature>
<feature type="compositionally biased region" description="Gly residues" evidence="1">
    <location>
        <begin position="443"/>
        <end position="461"/>
    </location>
</feature>
<dbReference type="STRING" id="50990.A0A4Y7QK00"/>
<feature type="compositionally biased region" description="Polar residues" evidence="1">
    <location>
        <begin position="494"/>
        <end position="521"/>
    </location>
</feature>
<organism evidence="2 3">
    <name type="scientific">Rickenella mellea</name>
    <dbReference type="NCBI Taxonomy" id="50990"/>
    <lineage>
        <taxon>Eukaryota</taxon>
        <taxon>Fungi</taxon>
        <taxon>Dikarya</taxon>
        <taxon>Basidiomycota</taxon>
        <taxon>Agaricomycotina</taxon>
        <taxon>Agaricomycetes</taxon>
        <taxon>Hymenochaetales</taxon>
        <taxon>Rickenellaceae</taxon>
        <taxon>Rickenella</taxon>
    </lineage>
</organism>
<evidence type="ECO:0000313" key="2">
    <source>
        <dbReference type="EMBL" id="TDL27745.1"/>
    </source>
</evidence>
<evidence type="ECO:0008006" key="4">
    <source>
        <dbReference type="Google" id="ProtNLM"/>
    </source>
</evidence>
<evidence type="ECO:0000313" key="3">
    <source>
        <dbReference type="Proteomes" id="UP000294933"/>
    </source>
</evidence>
<sequence length="521" mass="57697">MRSVAFLLQDLNVSPVPDNDTVATQIQDAITPIVNELKETRAAIREVTELVRDANARTPDVLRVDTDKLFNRFKSAGAELVEEAVAAAAPQIAAGPLSEPHSQPAALTFADIARIQQPPARHAEVIARSKGREKQILVELDGGEEESKLTEKELVAKANTAIEMMGIATADRPEPNDVKLFVAAKRTQRGGILYLMASTTAAQWLRQALVKESFLQKFSSFASIRNRGHTVILEYVPTTYDPSSTFMNDYIERDNGMDAGEILDARYLKDPTRRTPGQRTAFILMTIRSAQRANTIIRDGIIIEGKTVFGRKNIPEAKRCMKCQSFEASHIAASCKQIHDTCGMCGEMHRTSTCTADTERRFCSNCRMPGHTASDRLCPVFQKECLKLLQRHPENRYRYFPTPNEPWTWELHDEPVNISTDSEPIRQIVPMQETGWTTVGRGTWQGGTRGHGRGRGQGPGPGRRWNQHESIDNTSSTQNSHRDTAAGSGGSRPLLSTQATTQSRLEQFGITSQGQPTSSPS</sequence>
<gene>
    <name evidence="2" type="ORF">BD410DRAFT_781629</name>
</gene>
<reference evidence="2 3" key="1">
    <citation type="submission" date="2018-06" db="EMBL/GenBank/DDBJ databases">
        <title>A transcriptomic atlas of mushroom development highlights an independent origin of complex multicellularity.</title>
        <authorList>
            <consortium name="DOE Joint Genome Institute"/>
            <person name="Krizsan K."/>
            <person name="Almasi E."/>
            <person name="Merenyi Z."/>
            <person name="Sahu N."/>
            <person name="Viragh M."/>
            <person name="Koszo T."/>
            <person name="Mondo S."/>
            <person name="Kiss B."/>
            <person name="Balint B."/>
            <person name="Kues U."/>
            <person name="Barry K."/>
            <person name="Hegedus J.C."/>
            <person name="Henrissat B."/>
            <person name="Johnson J."/>
            <person name="Lipzen A."/>
            <person name="Ohm R."/>
            <person name="Nagy I."/>
            <person name="Pangilinan J."/>
            <person name="Yan J."/>
            <person name="Xiong Y."/>
            <person name="Grigoriev I.V."/>
            <person name="Hibbett D.S."/>
            <person name="Nagy L.G."/>
        </authorList>
    </citation>
    <scope>NUCLEOTIDE SEQUENCE [LARGE SCALE GENOMIC DNA]</scope>
    <source>
        <strain evidence="2 3">SZMC22713</strain>
    </source>
</reference>
<protein>
    <recommendedName>
        <fullName evidence="4">CCHC-type domain-containing protein</fullName>
    </recommendedName>
</protein>
<dbReference type="Proteomes" id="UP000294933">
    <property type="component" value="Unassembled WGS sequence"/>
</dbReference>
<dbReference type="OrthoDB" id="4230923at2759"/>
<keyword evidence="3" id="KW-1185">Reference proteome</keyword>
<accession>A0A4Y7QK00</accession>